<proteinExistence type="predicted"/>
<protein>
    <submittedName>
        <fullName evidence="1">Uncharacterized protein</fullName>
    </submittedName>
</protein>
<evidence type="ECO:0000313" key="3">
    <source>
        <dbReference type="Proteomes" id="UP000068137"/>
    </source>
</evidence>
<reference evidence="1 3" key="1">
    <citation type="journal article" date="2015" name="Genome Announc.">
        <title>Complete Genome Sequences for Two Strains of a Novel Fastidious, Partially Acid-Fast, Gram-Positive Corynebacterineae Bacterium, Derived from Human Clinical Samples.</title>
        <authorList>
            <person name="Nicholson A.C."/>
            <person name="Bell M."/>
            <person name="Humrighouse B.W."/>
            <person name="McQuiston J.R."/>
        </authorList>
    </citation>
    <scope>NUCLEOTIDE SEQUENCE [LARGE SCALE GENOMIC DNA]</scope>
    <source>
        <strain evidence="1 3">X1698</strain>
    </source>
</reference>
<keyword evidence="4" id="KW-1185">Reference proteome</keyword>
<dbReference type="STRING" id="1528099.AL705_07995"/>
<dbReference type="KEGG" id="cbq:AL705_07995"/>
<reference evidence="2 4" key="3">
    <citation type="submission" date="2019-04" db="EMBL/GenBank/DDBJ databases">
        <authorList>
            <person name="Seth-Smith MB H."/>
            <person name="Seth-Smith H."/>
        </authorList>
    </citation>
    <scope>NUCLEOTIDE SEQUENCE [LARGE SCALE GENOMIC DNA]</scope>
    <source>
        <strain evidence="2">USB-603019</strain>
    </source>
</reference>
<dbReference type="AlphaFoldDB" id="A0A0M4M043"/>
<reference evidence="1" key="2">
    <citation type="journal article" date="2016" name="Int. J. Syst. Evol. Microbiol.">
        <title>Lawsonella clevelandensis gen. nov., sp. nov., a new member of the suborder Corynebacterineae isolated from human abscesses.</title>
        <authorList>
            <person name="Bell M.E."/>
            <person name="Bernard K.A."/>
            <person name="Harrington S.M."/>
            <person name="Patel N.B."/>
            <person name="Tucker T.A."/>
            <person name="Metcalfe M.G."/>
            <person name="McQuiston J.R."/>
        </authorList>
    </citation>
    <scope>NUCLEOTIDE SEQUENCE</scope>
    <source>
        <strain evidence="1">X1698</strain>
    </source>
</reference>
<name>A0A0M4M043_9ACTN</name>
<gene>
    <name evidence="1" type="ORF">AL705_07995</name>
    <name evidence="2" type="ORF">LC603019_01610</name>
</gene>
<dbReference type="EMBL" id="CP012390">
    <property type="protein sequence ID" value="ALE19469.1"/>
    <property type="molecule type" value="Genomic_DNA"/>
</dbReference>
<evidence type="ECO:0000313" key="2">
    <source>
        <dbReference type="EMBL" id="VHO01682.1"/>
    </source>
</evidence>
<evidence type="ECO:0000313" key="4">
    <source>
        <dbReference type="Proteomes" id="UP000324288"/>
    </source>
</evidence>
<dbReference type="Proteomes" id="UP000324288">
    <property type="component" value="Chromosome"/>
</dbReference>
<evidence type="ECO:0000313" key="1">
    <source>
        <dbReference type="EMBL" id="ALE19469.1"/>
    </source>
</evidence>
<dbReference type="EMBL" id="LR584267">
    <property type="protein sequence ID" value="VHO01682.1"/>
    <property type="molecule type" value="Genomic_DNA"/>
</dbReference>
<organism evidence="1 3">
    <name type="scientific">Lawsonella clevelandensis</name>
    <dbReference type="NCBI Taxonomy" id="1528099"/>
    <lineage>
        <taxon>Bacteria</taxon>
        <taxon>Bacillati</taxon>
        <taxon>Actinomycetota</taxon>
        <taxon>Actinomycetes</taxon>
        <taxon>Mycobacteriales</taxon>
        <taxon>Lawsonellaceae</taxon>
        <taxon>Lawsonella</taxon>
    </lineage>
</organism>
<accession>A0A0M4M043</accession>
<sequence length="115" mass="13120">MGRALKEVRDALAQFTAEVDIKPGHEDERELTLPGDDDNYMEAAIAYKATSGTPGADVRSLFIIDDFRWWADQLFECLSGAIPMNLYMEQDSMDPMFLRKRINGIYSYEELTKTS</sequence>
<dbReference type="Proteomes" id="UP000068137">
    <property type="component" value="Chromosome"/>
</dbReference>